<name>A0ABV1CYD9_9FIRM</name>
<evidence type="ECO:0000256" key="1">
    <source>
        <dbReference type="ARBA" id="ARBA00001966"/>
    </source>
</evidence>
<dbReference type="EMBL" id="JBBMEU010000091">
    <property type="protein sequence ID" value="MEQ2423156.1"/>
    <property type="molecule type" value="Genomic_DNA"/>
</dbReference>
<dbReference type="PANTHER" id="PTHR30352:SF4">
    <property type="entry name" value="PYRUVATE FORMATE-LYASE 2-ACTIVATING ENZYME"/>
    <property type="match status" value="1"/>
</dbReference>
<evidence type="ECO:0000313" key="8">
    <source>
        <dbReference type="Proteomes" id="UP001433088"/>
    </source>
</evidence>
<evidence type="ECO:0000256" key="2">
    <source>
        <dbReference type="ARBA" id="ARBA00022485"/>
    </source>
</evidence>
<gene>
    <name evidence="7" type="ORF">WMO23_10520</name>
</gene>
<keyword evidence="3" id="KW-0949">S-adenosyl-L-methionine</keyword>
<evidence type="ECO:0000256" key="6">
    <source>
        <dbReference type="ARBA" id="ARBA00023014"/>
    </source>
</evidence>
<dbReference type="Proteomes" id="UP001433088">
    <property type="component" value="Unassembled WGS sequence"/>
</dbReference>
<proteinExistence type="predicted"/>
<keyword evidence="4" id="KW-0479">Metal-binding</keyword>
<keyword evidence="2" id="KW-0004">4Fe-4S</keyword>
<evidence type="ECO:0000313" key="7">
    <source>
        <dbReference type="EMBL" id="MEQ2423156.1"/>
    </source>
</evidence>
<keyword evidence="6" id="KW-0411">Iron-sulfur</keyword>
<dbReference type="InterPro" id="IPR058240">
    <property type="entry name" value="rSAM_sf"/>
</dbReference>
<comment type="cofactor">
    <cofactor evidence="1">
        <name>[4Fe-4S] cluster</name>
        <dbReference type="ChEBI" id="CHEBI:49883"/>
    </cofactor>
</comment>
<dbReference type="Gene3D" id="3.80.30.10">
    <property type="entry name" value="pyruvate-formate lyase- activating enzyme"/>
    <property type="match status" value="1"/>
</dbReference>
<comment type="caution">
    <text evidence="7">The sequence shown here is derived from an EMBL/GenBank/DDBJ whole genome shotgun (WGS) entry which is preliminary data.</text>
</comment>
<feature type="non-terminal residue" evidence="7">
    <location>
        <position position="1"/>
    </location>
</feature>
<dbReference type="InterPro" id="IPR034457">
    <property type="entry name" value="Organic_radical-activating"/>
</dbReference>
<keyword evidence="5" id="KW-0408">Iron</keyword>
<sequence length="137" mass="15954">VPFTAFEPVLPYTDFFLYDMKLFDAERHRQYMGQGNWQILENMKRLSDAGAGLYLRLIMVDGVNTDGDRDIRPFQDWLQAQQIRVERIHLLPYHELGRHKYEALHRTFQPFHAPSGQALEAIRQSFAVLGYDTVIGG</sequence>
<evidence type="ECO:0000256" key="3">
    <source>
        <dbReference type="ARBA" id="ARBA00022691"/>
    </source>
</evidence>
<dbReference type="PANTHER" id="PTHR30352">
    <property type="entry name" value="PYRUVATE FORMATE-LYASE-ACTIVATING ENZYME"/>
    <property type="match status" value="1"/>
</dbReference>
<organism evidence="7 8">
    <name type="scientific">Megasphaera intestinihominis</name>
    <dbReference type="NCBI Taxonomy" id="3133159"/>
    <lineage>
        <taxon>Bacteria</taxon>
        <taxon>Bacillati</taxon>
        <taxon>Bacillota</taxon>
        <taxon>Negativicutes</taxon>
        <taxon>Veillonellales</taxon>
        <taxon>Veillonellaceae</taxon>
        <taxon>Megasphaera</taxon>
    </lineage>
</organism>
<dbReference type="SUPFAM" id="SSF102114">
    <property type="entry name" value="Radical SAM enzymes"/>
    <property type="match status" value="1"/>
</dbReference>
<reference evidence="7 8" key="1">
    <citation type="submission" date="2024-03" db="EMBL/GenBank/DDBJ databases">
        <title>Human intestinal bacterial collection.</title>
        <authorList>
            <person name="Pauvert C."/>
            <person name="Hitch T.C.A."/>
            <person name="Clavel T."/>
        </authorList>
    </citation>
    <scope>NUCLEOTIDE SEQUENCE [LARGE SCALE GENOMIC DNA]</scope>
    <source>
        <strain evidence="7 8">CLA-AA-H81</strain>
    </source>
</reference>
<evidence type="ECO:0000256" key="5">
    <source>
        <dbReference type="ARBA" id="ARBA00023004"/>
    </source>
</evidence>
<evidence type="ECO:0000256" key="4">
    <source>
        <dbReference type="ARBA" id="ARBA00022723"/>
    </source>
</evidence>
<accession>A0ABV1CYD9</accession>
<keyword evidence="8" id="KW-1185">Reference proteome</keyword>
<protein>
    <submittedName>
        <fullName evidence="7">Glycyl radical activating protein</fullName>
    </submittedName>
</protein>